<name>A0ABC9GZE3_9POAL</name>
<keyword evidence="3" id="KW-1185">Reference proteome</keyword>
<evidence type="ECO:0000256" key="1">
    <source>
        <dbReference type="SAM" id="MobiDB-lite"/>
    </source>
</evidence>
<organism evidence="2 3">
    <name type="scientific">Urochloa decumbens</name>
    <dbReference type="NCBI Taxonomy" id="240449"/>
    <lineage>
        <taxon>Eukaryota</taxon>
        <taxon>Viridiplantae</taxon>
        <taxon>Streptophyta</taxon>
        <taxon>Embryophyta</taxon>
        <taxon>Tracheophyta</taxon>
        <taxon>Spermatophyta</taxon>
        <taxon>Magnoliopsida</taxon>
        <taxon>Liliopsida</taxon>
        <taxon>Poales</taxon>
        <taxon>Poaceae</taxon>
        <taxon>PACMAD clade</taxon>
        <taxon>Panicoideae</taxon>
        <taxon>Panicodae</taxon>
        <taxon>Paniceae</taxon>
        <taxon>Melinidinae</taxon>
        <taxon>Urochloa</taxon>
    </lineage>
</organism>
<dbReference type="EMBL" id="CAXIPR030000834">
    <property type="protein sequence ID" value="CAM0147418.1"/>
    <property type="molecule type" value="Genomic_DNA"/>
</dbReference>
<dbReference type="GO" id="GO:0016071">
    <property type="term" value="P:mRNA metabolic process"/>
    <property type="evidence" value="ECO:0007669"/>
    <property type="project" value="UniProtKB-ARBA"/>
</dbReference>
<accession>A0ABC9GZE3</accession>
<feature type="compositionally biased region" description="Low complexity" evidence="1">
    <location>
        <begin position="100"/>
        <end position="112"/>
    </location>
</feature>
<sequence length="211" mass="22206">MAIPIARVHDVAVAAAPGAAIILPNNSPPRPRPNRADAAGRWDAHKTKPAGSPVPSSSSSSSGSQRSLDSNKKQVVTRTSSTASSSRADSDERWDAHKTPASPAASSSSSSASKDRTKTCHVNRRPNGGRVSPSSSVERWDAHKKPRAPAADELDDGASRSSTGSNDVELELDMPRQPLPPPRSLYAGPGFITSPEPSMLPKPSFMMIRVA</sequence>
<dbReference type="PANTHER" id="PTHR35361:SF1">
    <property type="entry name" value="OS08G0443700 PROTEIN"/>
    <property type="match status" value="1"/>
</dbReference>
<feature type="compositionally biased region" description="Basic and acidic residues" evidence="1">
    <location>
        <begin position="88"/>
        <end position="98"/>
    </location>
</feature>
<evidence type="ECO:0000313" key="2">
    <source>
        <dbReference type="EMBL" id="CAM0147418.1"/>
    </source>
</evidence>
<dbReference type="AlphaFoldDB" id="A0ABC9GZE3"/>
<evidence type="ECO:0000313" key="3">
    <source>
        <dbReference type="Proteomes" id="UP001497457"/>
    </source>
</evidence>
<feature type="compositionally biased region" description="Low complexity" evidence="1">
    <location>
        <begin position="53"/>
        <end position="68"/>
    </location>
</feature>
<dbReference type="Pfam" id="PF15365">
    <property type="entry name" value="PNRC"/>
    <property type="match status" value="1"/>
</dbReference>
<comment type="caution">
    <text evidence="2">The sequence shown here is derived from an EMBL/GenBank/DDBJ whole genome shotgun (WGS) entry which is preliminary data.</text>
</comment>
<dbReference type="InterPro" id="IPR028322">
    <property type="entry name" value="PNRC-like_rgn"/>
</dbReference>
<protein>
    <submittedName>
        <fullName evidence="2">Uncharacterized protein</fullName>
    </submittedName>
</protein>
<feature type="compositionally biased region" description="Basic and acidic residues" evidence="1">
    <location>
        <begin position="34"/>
        <end position="46"/>
    </location>
</feature>
<dbReference type="Proteomes" id="UP001497457">
    <property type="component" value="Unassembled WGS sequence"/>
</dbReference>
<feature type="region of interest" description="Disordered" evidence="1">
    <location>
        <begin position="19"/>
        <end position="201"/>
    </location>
</feature>
<dbReference type="PANTHER" id="PTHR35361">
    <property type="entry name" value="OS08G0443700 PROTEIN"/>
    <property type="match status" value="1"/>
</dbReference>
<proteinExistence type="predicted"/>
<feature type="compositionally biased region" description="Low complexity" evidence="1">
    <location>
        <begin position="77"/>
        <end position="87"/>
    </location>
</feature>
<reference evidence="2" key="1">
    <citation type="submission" date="2024-10" db="EMBL/GenBank/DDBJ databases">
        <authorList>
            <person name="Ryan C."/>
        </authorList>
    </citation>
    <scope>NUCLEOTIDE SEQUENCE [LARGE SCALE GENOMIC DNA]</scope>
</reference>
<gene>
    <name evidence="2" type="ORF">URODEC1_LOCUS120854</name>
</gene>